<feature type="compositionally biased region" description="Basic and acidic residues" evidence="1">
    <location>
        <begin position="112"/>
        <end position="161"/>
    </location>
</feature>
<dbReference type="PANTHER" id="PTHR22055">
    <property type="entry name" value="28 KDA HEAT- AND ACID-STABLE PHOSPHOPROTEIN PDGF-ASSOCIATED PROTEIN"/>
    <property type="match status" value="1"/>
</dbReference>
<evidence type="ECO:0000259" key="2">
    <source>
        <dbReference type="PROSITE" id="PS50800"/>
    </source>
</evidence>
<dbReference type="InterPro" id="IPR039876">
    <property type="entry name" value="HAP28"/>
</dbReference>
<evidence type="ECO:0000313" key="4">
    <source>
        <dbReference type="Proteomes" id="UP001230188"/>
    </source>
</evidence>
<dbReference type="Proteomes" id="UP001230188">
    <property type="component" value="Unassembled WGS sequence"/>
</dbReference>
<reference evidence="3" key="1">
    <citation type="submission" date="2023-01" db="EMBL/GenBank/DDBJ databases">
        <title>Metagenome sequencing of chrysophaentin producing Chrysophaeum taylorii.</title>
        <authorList>
            <person name="Davison J."/>
            <person name="Bewley C."/>
        </authorList>
    </citation>
    <scope>NUCLEOTIDE SEQUENCE</scope>
    <source>
        <strain evidence="3">NIES-1699</strain>
    </source>
</reference>
<keyword evidence="4" id="KW-1185">Reference proteome</keyword>
<dbReference type="Pfam" id="PF10252">
    <property type="entry name" value="PP28"/>
    <property type="match status" value="1"/>
</dbReference>
<feature type="domain" description="SAP" evidence="2">
    <location>
        <begin position="192"/>
        <end position="226"/>
    </location>
</feature>
<comment type="caution">
    <text evidence="3">The sequence shown here is derived from an EMBL/GenBank/DDBJ whole genome shotgun (WGS) entry which is preliminary data.</text>
</comment>
<feature type="region of interest" description="Disordered" evidence="1">
    <location>
        <begin position="1"/>
        <end position="189"/>
    </location>
</feature>
<protein>
    <recommendedName>
        <fullName evidence="2">SAP domain-containing protein</fullName>
    </recommendedName>
</protein>
<dbReference type="Gene3D" id="1.10.720.30">
    <property type="entry name" value="SAP domain"/>
    <property type="match status" value="1"/>
</dbReference>
<feature type="compositionally biased region" description="Acidic residues" evidence="1">
    <location>
        <begin position="46"/>
        <end position="57"/>
    </location>
</feature>
<organism evidence="3 4">
    <name type="scientific">Chrysophaeum taylorii</name>
    <dbReference type="NCBI Taxonomy" id="2483200"/>
    <lineage>
        <taxon>Eukaryota</taxon>
        <taxon>Sar</taxon>
        <taxon>Stramenopiles</taxon>
        <taxon>Ochrophyta</taxon>
        <taxon>Pelagophyceae</taxon>
        <taxon>Pelagomonadales</taxon>
        <taxon>Pelagomonadaceae</taxon>
        <taxon>Chrysophaeum</taxon>
    </lineage>
</organism>
<proteinExistence type="predicted"/>
<accession>A0AAD7XP05</accession>
<gene>
    <name evidence="3" type="ORF">CTAYLR_001496</name>
</gene>
<evidence type="ECO:0000313" key="3">
    <source>
        <dbReference type="EMBL" id="KAJ8602928.1"/>
    </source>
</evidence>
<evidence type="ECO:0000256" key="1">
    <source>
        <dbReference type="SAM" id="MobiDB-lite"/>
    </source>
</evidence>
<dbReference type="InterPro" id="IPR019380">
    <property type="entry name" value="Casein_kinase_sb_PP28"/>
</dbReference>
<feature type="compositionally biased region" description="Basic residues" evidence="1">
    <location>
        <begin position="1"/>
        <end position="17"/>
    </location>
</feature>
<dbReference type="InterPro" id="IPR036361">
    <property type="entry name" value="SAP_dom_sf"/>
</dbReference>
<dbReference type="AlphaFoldDB" id="A0AAD7XP05"/>
<sequence length="226" mass="25495">MGQKKGGRGSRGGRRHFVTSAEDLEKRNSNIEQYQKSRQARRDDESSGSEAEEEVGEEERVMQMERLREEVGELSAERKPKGVEGVIEVANPNLARKQHKKARDMEEAAPELTRREREELEKQRAAEAYRKRHAEGKTDEYKADMERLQAARKRREEEAAARESAPTVDAKRAEAAAAADNDDDDKLDARAVKALKPAQLKEHLKARGLSTQGQKKDLVARLIAAL</sequence>
<dbReference type="EMBL" id="JAQMWT010000362">
    <property type="protein sequence ID" value="KAJ8602928.1"/>
    <property type="molecule type" value="Genomic_DNA"/>
</dbReference>
<dbReference type="SUPFAM" id="SSF68906">
    <property type="entry name" value="SAP domain"/>
    <property type="match status" value="1"/>
</dbReference>
<dbReference type="InterPro" id="IPR003034">
    <property type="entry name" value="SAP_dom"/>
</dbReference>
<name>A0AAD7XP05_9STRA</name>
<dbReference type="Pfam" id="PF02037">
    <property type="entry name" value="SAP"/>
    <property type="match status" value="1"/>
</dbReference>
<feature type="compositionally biased region" description="Basic and acidic residues" evidence="1">
    <location>
        <begin position="58"/>
        <end position="82"/>
    </location>
</feature>
<dbReference type="SMART" id="SM00513">
    <property type="entry name" value="SAP"/>
    <property type="match status" value="1"/>
</dbReference>
<dbReference type="PROSITE" id="PS50800">
    <property type="entry name" value="SAP"/>
    <property type="match status" value="1"/>
</dbReference>